<sequence>MAATTMTPDDLIRTIHEVDIYRDECPCGTCKRKNGTKRALIKVIELCKEADRFQTVGVRAHLSISVEYLLKTIEGEF</sequence>
<reference evidence="1" key="1">
    <citation type="submission" date="2020-05" db="EMBL/GenBank/DDBJ databases">
        <authorList>
            <person name="Chiriac C."/>
            <person name="Salcher M."/>
            <person name="Ghai R."/>
            <person name="Kavagutti S V."/>
        </authorList>
    </citation>
    <scope>NUCLEOTIDE SEQUENCE</scope>
</reference>
<protein>
    <submittedName>
        <fullName evidence="1">Uncharacterized protein</fullName>
    </submittedName>
</protein>
<gene>
    <name evidence="1" type="ORF">UFOVP1650_9</name>
</gene>
<accession>A0A6J5T5W5</accession>
<organism evidence="1">
    <name type="scientific">uncultured Caudovirales phage</name>
    <dbReference type="NCBI Taxonomy" id="2100421"/>
    <lineage>
        <taxon>Viruses</taxon>
        <taxon>Duplodnaviria</taxon>
        <taxon>Heunggongvirae</taxon>
        <taxon>Uroviricota</taxon>
        <taxon>Caudoviricetes</taxon>
        <taxon>Peduoviridae</taxon>
        <taxon>Maltschvirus</taxon>
        <taxon>Maltschvirus maltsch</taxon>
    </lineage>
</organism>
<proteinExistence type="predicted"/>
<dbReference type="EMBL" id="LR797517">
    <property type="protein sequence ID" value="CAB4221957.1"/>
    <property type="molecule type" value="Genomic_DNA"/>
</dbReference>
<evidence type="ECO:0000313" key="1">
    <source>
        <dbReference type="EMBL" id="CAB4221957.1"/>
    </source>
</evidence>
<name>A0A6J5T5W5_9CAUD</name>